<dbReference type="InterPro" id="IPR027273">
    <property type="entry name" value="Neocarzinostatin-like"/>
</dbReference>
<evidence type="ECO:0000256" key="6">
    <source>
        <dbReference type="SAM" id="SignalP"/>
    </source>
</evidence>
<name>A0ABP7U0X2_9PSEU</name>
<dbReference type="InterPro" id="IPR019931">
    <property type="entry name" value="LPXTG_anchor"/>
</dbReference>
<keyword evidence="3 6" id="KW-0732">Signal</keyword>
<proteinExistence type="predicted"/>
<sequence>MLLGDRLSRLLLVLPVALLGLAPAASAAPAPEISADSPVAAGERIIVRGKGFQSTERITLGTWAVPGSSDAERARTITTSTKGTFAAELEVRTDFAVAPRYEIRAVGADGTAALAVPVTAPTSTPPVTTTPVPAAPAAPAGRAAVLAAAGTPKLTASKTTGLAQNGEKITVRGEGYDVNKGIYVAICVDNGPGKAPSPCLGGADMSGGQGGSVWISSNPPPYGKDLAKPYGPGGSFSVELITKAKDTNADCLTQRCAVVSRNDHTRSGDRSQDVIVPITFTTGASSPAPVPVPTTAVITGAPAPSPTPKPEHLASTGTEGVVPLSLAAAVLLLAGAGLLVASRRRAGQ</sequence>
<keyword evidence="1" id="KW-0134">Cell wall</keyword>
<reference evidence="9" key="1">
    <citation type="journal article" date="2019" name="Int. J. Syst. Evol. Microbiol.">
        <title>The Global Catalogue of Microorganisms (GCM) 10K type strain sequencing project: providing services to taxonomists for standard genome sequencing and annotation.</title>
        <authorList>
            <consortium name="The Broad Institute Genomics Platform"/>
            <consortium name="The Broad Institute Genome Sequencing Center for Infectious Disease"/>
            <person name="Wu L."/>
            <person name="Ma J."/>
        </authorList>
    </citation>
    <scope>NUCLEOTIDE SEQUENCE [LARGE SCALE GENOMIC DNA]</scope>
    <source>
        <strain evidence="9">JCM 17342</strain>
    </source>
</reference>
<accession>A0ABP7U0X2</accession>
<evidence type="ECO:0000259" key="7">
    <source>
        <dbReference type="PROSITE" id="PS50847"/>
    </source>
</evidence>
<keyword evidence="9" id="KW-1185">Reference proteome</keyword>
<dbReference type="EMBL" id="BAABAL010000026">
    <property type="protein sequence ID" value="GAA4034143.1"/>
    <property type="molecule type" value="Genomic_DNA"/>
</dbReference>
<dbReference type="NCBIfam" id="TIGR01167">
    <property type="entry name" value="LPXTG_anchor"/>
    <property type="match status" value="1"/>
</dbReference>
<dbReference type="Proteomes" id="UP001501747">
    <property type="component" value="Unassembled WGS sequence"/>
</dbReference>
<protein>
    <recommendedName>
        <fullName evidence="7">Gram-positive cocci surface proteins LPxTG domain-containing protein</fullName>
    </recommendedName>
</protein>
<evidence type="ECO:0000256" key="3">
    <source>
        <dbReference type="ARBA" id="ARBA00022729"/>
    </source>
</evidence>
<evidence type="ECO:0000256" key="5">
    <source>
        <dbReference type="SAM" id="Phobius"/>
    </source>
</evidence>
<feature type="chain" id="PRO_5046139361" description="Gram-positive cocci surface proteins LPxTG domain-containing protein" evidence="6">
    <location>
        <begin position="28"/>
        <end position="348"/>
    </location>
</feature>
<keyword evidence="2" id="KW-0964">Secreted</keyword>
<evidence type="ECO:0000256" key="1">
    <source>
        <dbReference type="ARBA" id="ARBA00022512"/>
    </source>
</evidence>
<evidence type="ECO:0000313" key="8">
    <source>
        <dbReference type="EMBL" id="GAA4034143.1"/>
    </source>
</evidence>
<evidence type="ECO:0000313" key="9">
    <source>
        <dbReference type="Proteomes" id="UP001501747"/>
    </source>
</evidence>
<dbReference type="PROSITE" id="PS50847">
    <property type="entry name" value="GRAM_POS_ANCHORING"/>
    <property type="match status" value="1"/>
</dbReference>
<keyword evidence="5" id="KW-0472">Membrane</keyword>
<keyword evidence="5" id="KW-0812">Transmembrane</keyword>
<gene>
    <name evidence="8" type="ORF">GCM10022247_69030</name>
</gene>
<evidence type="ECO:0000256" key="4">
    <source>
        <dbReference type="ARBA" id="ARBA00023088"/>
    </source>
</evidence>
<comment type="caution">
    <text evidence="8">The sequence shown here is derived from an EMBL/GenBank/DDBJ whole genome shotgun (WGS) entry which is preliminary data.</text>
</comment>
<dbReference type="Gene3D" id="2.60.40.230">
    <property type="entry name" value="Neocarzinostatin-like"/>
    <property type="match status" value="2"/>
</dbReference>
<keyword evidence="5" id="KW-1133">Transmembrane helix</keyword>
<organism evidence="8 9">
    <name type="scientific">Allokutzneria multivorans</name>
    <dbReference type="NCBI Taxonomy" id="1142134"/>
    <lineage>
        <taxon>Bacteria</taxon>
        <taxon>Bacillati</taxon>
        <taxon>Actinomycetota</taxon>
        <taxon>Actinomycetes</taxon>
        <taxon>Pseudonocardiales</taxon>
        <taxon>Pseudonocardiaceae</taxon>
        <taxon>Allokutzneria</taxon>
    </lineage>
</organism>
<feature type="signal peptide" evidence="6">
    <location>
        <begin position="1"/>
        <end position="27"/>
    </location>
</feature>
<dbReference type="RefSeq" id="WP_344884750.1">
    <property type="nucleotide sequence ID" value="NZ_BAABAL010000026.1"/>
</dbReference>
<keyword evidence="4" id="KW-0572">Peptidoglycan-anchor</keyword>
<feature type="transmembrane region" description="Helical" evidence="5">
    <location>
        <begin position="320"/>
        <end position="341"/>
    </location>
</feature>
<feature type="domain" description="Gram-positive cocci surface proteins LPxTG" evidence="7">
    <location>
        <begin position="313"/>
        <end position="348"/>
    </location>
</feature>
<evidence type="ECO:0000256" key="2">
    <source>
        <dbReference type="ARBA" id="ARBA00022525"/>
    </source>
</evidence>
<dbReference type="SUPFAM" id="SSF49319">
    <property type="entry name" value="Actinoxanthin-like"/>
    <property type="match status" value="1"/>
</dbReference>